<sequence length="26" mass="2950">MLSYHSSNSGSSYRKLESQHHPQTST</sequence>
<dbReference type="EMBL" id="GGEC01091675">
    <property type="protein sequence ID" value="MBX72159.1"/>
    <property type="molecule type" value="Transcribed_RNA"/>
</dbReference>
<name>A0A2P2QYV0_RHIMU</name>
<evidence type="ECO:0000256" key="1">
    <source>
        <dbReference type="SAM" id="MobiDB-lite"/>
    </source>
</evidence>
<accession>A0A2P2QYV0</accession>
<organism evidence="2">
    <name type="scientific">Rhizophora mucronata</name>
    <name type="common">Asiatic mangrove</name>
    <dbReference type="NCBI Taxonomy" id="61149"/>
    <lineage>
        <taxon>Eukaryota</taxon>
        <taxon>Viridiplantae</taxon>
        <taxon>Streptophyta</taxon>
        <taxon>Embryophyta</taxon>
        <taxon>Tracheophyta</taxon>
        <taxon>Spermatophyta</taxon>
        <taxon>Magnoliopsida</taxon>
        <taxon>eudicotyledons</taxon>
        <taxon>Gunneridae</taxon>
        <taxon>Pentapetalae</taxon>
        <taxon>rosids</taxon>
        <taxon>fabids</taxon>
        <taxon>Malpighiales</taxon>
        <taxon>Rhizophoraceae</taxon>
        <taxon>Rhizophora</taxon>
    </lineage>
</organism>
<evidence type="ECO:0000313" key="2">
    <source>
        <dbReference type="EMBL" id="MBX72159.1"/>
    </source>
</evidence>
<protein>
    <submittedName>
        <fullName evidence="2">Uncharacterized protein</fullName>
    </submittedName>
</protein>
<feature type="compositionally biased region" description="Low complexity" evidence="1">
    <location>
        <begin position="1"/>
        <end position="12"/>
    </location>
</feature>
<proteinExistence type="predicted"/>
<feature type="region of interest" description="Disordered" evidence="1">
    <location>
        <begin position="1"/>
        <end position="26"/>
    </location>
</feature>
<reference evidence="2" key="1">
    <citation type="submission" date="2018-02" db="EMBL/GenBank/DDBJ databases">
        <title>Rhizophora mucronata_Transcriptome.</title>
        <authorList>
            <person name="Meera S.P."/>
            <person name="Sreeshan A."/>
            <person name="Augustine A."/>
        </authorList>
    </citation>
    <scope>NUCLEOTIDE SEQUENCE</scope>
    <source>
        <tissue evidence="2">Leaf</tissue>
    </source>
</reference>
<dbReference type="AlphaFoldDB" id="A0A2P2QYV0"/>